<gene>
    <name evidence="2" type="ordered locus">YpsIP31758_3009</name>
</gene>
<sequence length="38" mass="4343">MPVITGPERQSQKMGVCSSKRKHVTQREKISRSEESAR</sequence>
<name>A0A0U1R216_YERP3</name>
<proteinExistence type="predicted"/>
<reference evidence="2 3" key="1">
    <citation type="journal article" date="2007" name="PLoS Genet.">
        <title>The complete genome sequence of Yersinia pseudotuberculosis IP31758, the causative agent of Far East scarlet-like fever.</title>
        <authorList>
            <person name="Eppinger M."/>
            <person name="Rosovitz M.J."/>
            <person name="Fricke W.F."/>
            <person name="Rasko D.A."/>
            <person name="Kokorina G."/>
            <person name="Fayolle C."/>
            <person name="Lindler L.E."/>
            <person name="Carniel E."/>
            <person name="Ravel J."/>
        </authorList>
    </citation>
    <scope>NUCLEOTIDE SEQUENCE [LARGE SCALE GENOMIC DNA]</scope>
    <source>
        <strain evidence="2 3">IP 31758</strain>
    </source>
</reference>
<evidence type="ECO:0000313" key="2">
    <source>
        <dbReference type="EMBL" id="ABS49280.1"/>
    </source>
</evidence>
<dbReference type="HOGENOM" id="CLU_3335198_0_0_6"/>
<feature type="region of interest" description="Disordered" evidence="1">
    <location>
        <begin position="1"/>
        <end position="38"/>
    </location>
</feature>
<dbReference type="EMBL" id="CP000720">
    <property type="protein sequence ID" value="ABS49280.1"/>
    <property type="molecule type" value="Genomic_DNA"/>
</dbReference>
<evidence type="ECO:0000256" key="1">
    <source>
        <dbReference type="SAM" id="MobiDB-lite"/>
    </source>
</evidence>
<protein>
    <submittedName>
        <fullName evidence="2">Uncharacterized protein</fullName>
    </submittedName>
</protein>
<accession>A0A0U1R216</accession>
<evidence type="ECO:0000313" key="3">
    <source>
        <dbReference type="Proteomes" id="UP000002412"/>
    </source>
</evidence>
<feature type="compositionally biased region" description="Basic and acidic residues" evidence="1">
    <location>
        <begin position="25"/>
        <end position="38"/>
    </location>
</feature>
<dbReference type="AlphaFoldDB" id="A0A0U1R216"/>
<dbReference type="Proteomes" id="UP000002412">
    <property type="component" value="Chromosome"/>
</dbReference>
<dbReference type="KEGG" id="ypi:YpsIP31758_3009"/>
<organism evidence="2 3">
    <name type="scientific">Yersinia pseudotuberculosis serotype O:1b (strain IP 31758)</name>
    <dbReference type="NCBI Taxonomy" id="349747"/>
    <lineage>
        <taxon>Bacteria</taxon>
        <taxon>Pseudomonadati</taxon>
        <taxon>Pseudomonadota</taxon>
        <taxon>Gammaproteobacteria</taxon>
        <taxon>Enterobacterales</taxon>
        <taxon>Yersiniaceae</taxon>
        <taxon>Yersinia</taxon>
    </lineage>
</organism>